<dbReference type="PANTHER" id="PTHR14790:SF15">
    <property type="entry name" value="RECQ-MEDIATED GENOME INSTABILITY PROTEIN 1"/>
    <property type="match status" value="1"/>
</dbReference>
<evidence type="ECO:0000259" key="4">
    <source>
        <dbReference type="Pfam" id="PF08585"/>
    </source>
</evidence>
<evidence type="ECO:0000313" key="9">
    <source>
        <dbReference type="Proteomes" id="UP000658997"/>
    </source>
</evidence>
<reference evidence="8" key="2">
    <citation type="submission" date="2016-04" db="EMBL/GenBank/DDBJ databases">
        <authorList>
            <person name="Guldener U."/>
            <person name="Guldener U."/>
        </authorList>
    </citation>
    <scope>NUCLEOTIDE SEQUENCE [LARGE SCALE GENOMIC DNA]</scope>
    <source>
        <strain evidence="8">UB2112</strain>
    </source>
</reference>
<feature type="compositionally biased region" description="Low complexity" evidence="3">
    <location>
        <begin position="333"/>
        <end position="344"/>
    </location>
</feature>
<reference evidence="7" key="3">
    <citation type="submission" date="2018-08" db="EMBL/GenBank/DDBJ databases">
        <authorList>
            <person name="Guldener U."/>
        </authorList>
    </citation>
    <scope>NUCLEOTIDE SEQUENCE</scope>
    <source>
        <strain evidence="7">UB2</strain>
    </source>
</reference>
<protein>
    <recommendedName>
        <fullName evidence="2">RecQ-mediated genome instability protein 1</fullName>
    </recommendedName>
</protein>
<evidence type="ECO:0000256" key="3">
    <source>
        <dbReference type="SAM" id="MobiDB-lite"/>
    </source>
</evidence>
<accession>A0A1K0GNX6</accession>
<organism evidence="6 8">
    <name type="scientific">Ustilago bromivora</name>
    <dbReference type="NCBI Taxonomy" id="307758"/>
    <lineage>
        <taxon>Eukaryota</taxon>
        <taxon>Fungi</taxon>
        <taxon>Dikarya</taxon>
        <taxon>Basidiomycota</taxon>
        <taxon>Ustilaginomycotina</taxon>
        <taxon>Ustilaginomycetes</taxon>
        <taxon>Ustilaginales</taxon>
        <taxon>Ustilaginaceae</taxon>
        <taxon>Ustilago</taxon>
    </lineage>
</organism>
<comment type="similarity">
    <text evidence="1">Belongs to the RMI1 family.</text>
</comment>
<proteinExistence type="inferred from homology"/>
<dbReference type="GO" id="GO:0031422">
    <property type="term" value="C:RecQ family helicase-topoisomerase III complex"/>
    <property type="evidence" value="ECO:0007669"/>
    <property type="project" value="TreeGrafter"/>
</dbReference>
<dbReference type="InterPro" id="IPR013894">
    <property type="entry name" value="RMI1_OB"/>
</dbReference>
<dbReference type="GO" id="GO:0000712">
    <property type="term" value="P:resolution of meiotic recombination intermediates"/>
    <property type="evidence" value="ECO:0007669"/>
    <property type="project" value="TreeGrafter"/>
</dbReference>
<name>A0A1K0GNX6_9BASI</name>
<dbReference type="GO" id="GO:0000724">
    <property type="term" value="P:double-strand break repair via homologous recombination"/>
    <property type="evidence" value="ECO:0007669"/>
    <property type="project" value="TreeGrafter"/>
</dbReference>
<evidence type="ECO:0000313" key="6">
    <source>
        <dbReference type="EMBL" id="SAM81673.1"/>
    </source>
</evidence>
<dbReference type="Pfam" id="PF21000">
    <property type="entry name" value="RMI1_N_N"/>
    <property type="match status" value="1"/>
</dbReference>
<evidence type="ECO:0000259" key="5">
    <source>
        <dbReference type="Pfam" id="PF21000"/>
    </source>
</evidence>
<feature type="region of interest" description="Disordered" evidence="3">
    <location>
        <begin position="248"/>
        <end position="292"/>
    </location>
</feature>
<feature type="region of interest" description="Disordered" evidence="3">
    <location>
        <begin position="307"/>
        <end position="393"/>
    </location>
</feature>
<dbReference type="AlphaFoldDB" id="A0A1K0GNX6"/>
<dbReference type="InterPro" id="IPR042470">
    <property type="entry name" value="RMI1_N_C_sf"/>
</dbReference>
<evidence type="ECO:0000256" key="1">
    <source>
        <dbReference type="ARBA" id="ARBA00006395"/>
    </source>
</evidence>
<evidence type="ECO:0000313" key="7">
    <source>
        <dbReference type="EMBL" id="SYW75053.1"/>
    </source>
</evidence>
<keyword evidence="9" id="KW-1185">Reference proteome</keyword>
<evidence type="ECO:0000256" key="2">
    <source>
        <dbReference type="ARBA" id="ARBA00018987"/>
    </source>
</evidence>
<dbReference type="Gene3D" id="2.40.50.770">
    <property type="entry name" value="RecQ-mediated genome instability protein Rmi1, C-terminal domain"/>
    <property type="match status" value="1"/>
</dbReference>
<feature type="compositionally biased region" description="Polar residues" evidence="3">
    <location>
        <begin position="266"/>
        <end position="279"/>
    </location>
</feature>
<reference evidence="6" key="1">
    <citation type="submission" date="2016-04" db="EMBL/GenBank/DDBJ databases">
        <authorList>
            <person name="Evans L.H."/>
            <person name="Alamgir A."/>
            <person name="Owens N."/>
            <person name="Weber N.D."/>
            <person name="Virtaneva K."/>
            <person name="Barbian K."/>
            <person name="Babar A."/>
            <person name="Rosenke K."/>
        </authorList>
    </citation>
    <scope>NUCLEOTIDE SEQUENCE</scope>
    <source>
        <strain evidence="6">UB2112</strain>
    </source>
</reference>
<evidence type="ECO:0000313" key="8">
    <source>
        <dbReference type="Proteomes" id="UP000179920"/>
    </source>
</evidence>
<dbReference type="Pfam" id="PF08585">
    <property type="entry name" value="RMI1_N_C"/>
    <property type="match status" value="1"/>
</dbReference>
<dbReference type="EMBL" id="ULHB01000004">
    <property type="protein sequence ID" value="SYW75053.1"/>
    <property type="molecule type" value="Genomic_DNA"/>
</dbReference>
<dbReference type="InterPro" id="IPR049363">
    <property type="entry name" value="RMI1_N"/>
</dbReference>
<feature type="domain" description="RMI1 N-terminal" evidence="5">
    <location>
        <begin position="15"/>
        <end position="65"/>
    </location>
</feature>
<feature type="region of interest" description="Disordered" evidence="3">
    <location>
        <begin position="405"/>
        <end position="433"/>
    </location>
</feature>
<feature type="domain" description="RecQ mediated genome instability protein 1 OB-fold" evidence="4">
    <location>
        <begin position="91"/>
        <end position="239"/>
    </location>
</feature>
<dbReference type="SMART" id="SM01161">
    <property type="entry name" value="DUF1767"/>
    <property type="match status" value="1"/>
</dbReference>
<gene>
    <name evidence="7" type="ORF">UBRO2_00463</name>
    <name evidence="6" type="ORF">UBRO_03225</name>
</gene>
<dbReference type="GO" id="GO:0016604">
    <property type="term" value="C:nuclear body"/>
    <property type="evidence" value="ECO:0007669"/>
    <property type="project" value="TreeGrafter"/>
</dbReference>
<dbReference type="Proteomes" id="UP000658997">
    <property type="component" value="Unassembled WGS sequence"/>
</dbReference>
<dbReference type="EMBL" id="LT558121">
    <property type="protein sequence ID" value="SAM81673.1"/>
    <property type="molecule type" value="Genomic_DNA"/>
</dbReference>
<dbReference type="OrthoDB" id="341511at2759"/>
<feature type="compositionally biased region" description="Basic and acidic residues" evidence="3">
    <location>
        <begin position="409"/>
        <end position="418"/>
    </location>
</feature>
<dbReference type="Proteomes" id="UP000179920">
    <property type="component" value="Chromosome V"/>
</dbReference>
<dbReference type="PANTHER" id="PTHR14790">
    <property type="entry name" value="RECQ-MEDIATED GENOME INSTABILITY PROTEIN 1 RMI1"/>
    <property type="match status" value="1"/>
</dbReference>
<sequence>MSKTEQVPAAVRRLLSARYPTLEVDPSWLKACVKRLRQRDPALQTASPDQLARSVRQELLDTDLAKVVPPSYSRLSPDALLSASGKVGDAGRGAVLAQIESMIDIGYSASSQLEIAEARREARRANIDPNDVPAEVKAAQSSSAMDHMADFQAQEDVKIQATTIFARRMLKLELSDGGKDDNVFAIELERIPGLDMNAPKMGTKLLLKGALIKDSYLLLTSKTVAVEGGWVREKDQVAEDTFINKLRSQLGKPPLGDNATGHPGGPSSNAIPEPSSNGAASAEQRGFSPDNDESELLAALEAEEEMKINAPIRPARTTENAAAKGSTANHKGSASLAASQASTSKRMDLVIPEPLSQGSAGKLHSQRSSGAEKLKATQEATQEDPILLLESDDDDELFAAIPDIVLDDAGSRRSEKASNSRNDPIVIESSPEP</sequence>